<dbReference type="Gene3D" id="3.40.390.10">
    <property type="entry name" value="Collagenase (Catalytic Domain)"/>
    <property type="match status" value="1"/>
</dbReference>
<dbReference type="InterPro" id="IPR001567">
    <property type="entry name" value="Pept_M3A_M3B_dom"/>
</dbReference>
<dbReference type="InterPro" id="IPR045090">
    <property type="entry name" value="Pept_M3A_M3B"/>
</dbReference>
<proteinExistence type="inferred from homology"/>
<sequence length="389" mass="44385">MPEPSRFTFDGSVDLEAYRHDWQAKLEQLQNDLEILKLFDGVPTADDWGVQFDKLNMGAIEGRNTASVFKKVHPNKAFRDDAMLAQSGFENLTSAIEKDPILASLVQRMMFVDPDVNSHEQRFTQRWQTTYRESGATMSEDKRSQLLSLDSDLADLRSQFARNIDDGQTNWLVPADDLAGMPEDFMKLHPANEENQITLTTRKVDVCPVLAYCKNDEVRRRTQHEYRSRCPGRLALRGLSNVTDFIDNVVAMVKPQAHQEKQAMSQVFGTKDLKVWQADFAKEVLLQKMFSGFDSSHIRPYLRVGNVLPQITLLIQELFGVQFKHQPEVKSWVDTGLHPRDNKYSHACVCIMKKAYGKSNLPEVILLANIPEGDDALMTYAEVSTLYHE</sequence>
<evidence type="ECO:0000256" key="6">
    <source>
        <dbReference type="ARBA" id="ARBA00023049"/>
    </source>
</evidence>
<keyword evidence="4 8" id="KW-0378">Hydrolase</keyword>
<evidence type="ECO:0000256" key="1">
    <source>
        <dbReference type="ARBA" id="ARBA00006040"/>
    </source>
</evidence>
<dbReference type="InterPro" id="IPR024077">
    <property type="entry name" value="Neurolysin/TOP_dom2"/>
</dbReference>
<keyword evidence="5 8" id="KW-0862">Zinc</keyword>
<protein>
    <recommendedName>
        <fullName evidence="9">Peptidase M3A/M3B catalytic domain-containing protein</fullName>
    </recommendedName>
</protein>
<evidence type="ECO:0000259" key="9">
    <source>
        <dbReference type="Pfam" id="PF01432"/>
    </source>
</evidence>
<reference evidence="10" key="1">
    <citation type="submission" date="2020-04" db="EMBL/GenBank/DDBJ databases">
        <title>Analysis of mating type loci in Filobasidium floriforme.</title>
        <authorList>
            <person name="Nowrousian M."/>
        </authorList>
    </citation>
    <scope>NUCLEOTIDE SEQUENCE</scope>
    <source>
        <strain evidence="10">CBS 6242</strain>
    </source>
</reference>
<evidence type="ECO:0000256" key="8">
    <source>
        <dbReference type="RuleBase" id="RU003435"/>
    </source>
</evidence>
<dbReference type="GO" id="GO:0006518">
    <property type="term" value="P:peptide metabolic process"/>
    <property type="evidence" value="ECO:0007669"/>
    <property type="project" value="TreeGrafter"/>
</dbReference>
<evidence type="ECO:0000313" key="11">
    <source>
        <dbReference type="Proteomes" id="UP000812966"/>
    </source>
</evidence>
<dbReference type="GO" id="GO:0004222">
    <property type="term" value="F:metalloendopeptidase activity"/>
    <property type="evidence" value="ECO:0007669"/>
    <property type="project" value="InterPro"/>
</dbReference>
<evidence type="ECO:0000256" key="5">
    <source>
        <dbReference type="ARBA" id="ARBA00022833"/>
    </source>
</evidence>
<dbReference type="GO" id="GO:0046872">
    <property type="term" value="F:metal ion binding"/>
    <property type="evidence" value="ECO:0007669"/>
    <property type="project" value="UniProtKB-UniRule"/>
</dbReference>
<accession>A0A8K0JGE5</accession>
<evidence type="ECO:0000256" key="7">
    <source>
        <dbReference type="ARBA" id="ARBA00025208"/>
    </source>
</evidence>
<evidence type="ECO:0000256" key="4">
    <source>
        <dbReference type="ARBA" id="ARBA00022801"/>
    </source>
</evidence>
<dbReference type="Pfam" id="PF01432">
    <property type="entry name" value="Peptidase_M3"/>
    <property type="match status" value="1"/>
</dbReference>
<dbReference type="Proteomes" id="UP000812966">
    <property type="component" value="Unassembled WGS sequence"/>
</dbReference>
<dbReference type="Gene3D" id="1.10.1370.40">
    <property type="match status" value="1"/>
</dbReference>
<dbReference type="InterPro" id="IPR024079">
    <property type="entry name" value="MetalloPept_cat_dom_sf"/>
</dbReference>
<gene>
    <name evidence="10" type="ORF">FFLO_06648</name>
</gene>
<dbReference type="SUPFAM" id="SSF55486">
    <property type="entry name" value="Metalloproteases ('zincins'), catalytic domain"/>
    <property type="match status" value="1"/>
</dbReference>
<feature type="domain" description="Peptidase M3A/M3B catalytic" evidence="9">
    <location>
        <begin position="241"/>
        <end position="389"/>
    </location>
</feature>
<comment type="caution">
    <text evidence="10">The sequence shown here is derived from an EMBL/GenBank/DDBJ whole genome shotgun (WGS) entry which is preliminary data.</text>
</comment>
<keyword evidence="11" id="KW-1185">Reference proteome</keyword>
<organism evidence="10 11">
    <name type="scientific">Filobasidium floriforme</name>
    <dbReference type="NCBI Taxonomy" id="5210"/>
    <lineage>
        <taxon>Eukaryota</taxon>
        <taxon>Fungi</taxon>
        <taxon>Dikarya</taxon>
        <taxon>Basidiomycota</taxon>
        <taxon>Agaricomycotina</taxon>
        <taxon>Tremellomycetes</taxon>
        <taxon>Filobasidiales</taxon>
        <taxon>Filobasidiaceae</taxon>
        <taxon>Filobasidium</taxon>
    </lineage>
</organism>
<evidence type="ECO:0000256" key="2">
    <source>
        <dbReference type="ARBA" id="ARBA00022670"/>
    </source>
</evidence>
<keyword evidence="6 8" id="KW-0482">Metalloprotease</keyword>
<comment type="function">
    <text evidence="7">Cleaves proteins, imported into the mitochondrion, to their mature size. While most mitochondrial precursor proteins are processed to the mature form in one step by mitochondrial processing peptidase (MPP), the sequential cleavage by MIP of an octapeptide after initial processing by MPP is a required step for a subgroup of nuclear-encoded precursor proteins destined for the matrix or the inner membrane.</text>
</comment>
<comment type="similarity">
    <text evidence="1 8">Belongs to the peptidase M3 family.</text>
</comment>
<evidence type="ECO:0000256" key="3">
    <source>
        <dbReference type="ARBA" id="ARBA00022723"/>
    </source>
</evidence>
<evidence type="ECO:0000313" key="10">
    <source>
        <dbReference type="EMBL" id="KAG7527717.1"/>
    </source>
</evidence>
<keyword evidence="2 8" id="KW-0645">Protease</keyword>
<dbReference type="AlphaFoldDB" id="A0A8K0JGE5"/>
<comment type="cofactor">
    <cofactor evidence="8">
        <name>Zn(2+)</name>
        <dbReference type="ChEBI" id="CHEBI:29105"/>
    </cofactor>
    <text evidence="8">Binds 1 zinc ion.</text>
</comment>
<dbReference type="EMBL" id="JABELV010000239">
    <property type="protein sequence ID" value="KAG7527717.1"/>
    <property type="molecule type" value="Genomic_DNA"/>
</dbReference>
<dbReference type="Gene3D" id="1.10.1370.10">
    <property type="entry name" value="Neurolysin, domain 3"/>
    <property type="match status" value="2"/>
</dbReference>
<dbReference type="PANTHER" id="PTHR11804:SF84">
    <property type="entry name" value="SACCHAROLYSIN"/>
    <property type="match status" value="1"/>
</dbReference>
<dbReference type="PANTHER" id="PTHR11804">
    <property type="entry name" value="PROTEASE M3 THIMET OLIGOPEPTIDASE-RELATED"/>
    <property type="match status" value="1"/>
</dbReference>
<dbReference type="GO" id="GO:0006508">
    <property type="term" value="P:proteolysis"/>
    <property type="evidence" value="ECO:0007669"/>
    <property type="project" value="UniProtKB-KW"/>
</dbReference>
<name>A0A8K0JGE5_9TREE</name>
<keyword evidence="3 8" id="KW-0479">Metal-binding</keyword>